<keyword evidence="2" id="KW-1185">Reference proteome</keyword>
<dbReference type="Proteomes" id="UP001164539">
    <property type="component" value="Chromosome 8"/>
</dbReference>
<sequence length="330" mass="38222">MAASSTEASALLDQLRQLIAPKSQKVPDTQIPLTKKPTFASLLSRPNDFSEFSKQLPIPQLRGDTTIVKIEPELHKEQLNHCRTNLIGRIILRPGSKPMKVEELRTILHKVWQPEHQWHMAPLARGFYDIHFSDEVDMRKVWGSVSCSLQHGVFRLYQWQQNFNPYDPKIQSHVQLWIRLRGLSLEYWHPRILMTIARGVGIPLQIDQATREKKYGFYAQILVEVDLSKPLLDIVTVELPDYGFDVKVHYENLPTRCNICNRFGHAEHQCRHGQIQNNHNTQKNSEPKKIYKPVLAKSIEVEKKTSTENNNSLDSENDFLQVDEHGDQKV</sequence>
<dbReference type="EMBL" id="CM051401">
    <property type="protein sequence ID" value="KAJ4712805.1"/>
    <property type="molecule type" value="Genomic_DNA"/>
</dbReference>
<organism evidence="1 2">
    <name type="scientific">Melia azedarach</name>
    <name type="common">Chinaberry tree</name>
    <dbReference type="NCBI Taxonomy" id="155640"/>
    <lineage>
        <taxon>Eukaryota</taxon>
        <taxon>Viridiplantae</taxon>
        <taxon>Streptophyta</taxon>
        <taxon>Embryophyta</taxon>
        <taxon>Tracheophyta</taxon>
        <taxon>Spermatophyta</taxon>
        <taxon>Magnoliopsida</taxon>
        <taxon>eudicotyledons</taxon>
        <taxon>Gunneridae</taxon>
        <taxon>Pentapetalae</taxon>
        <taxon>rosids</taxon>
        <taxon>malvids</taxon>
        <taxon>Sapindales</taxon>
        <taxon>Meliaceae</taxon>
        <taxon>Melia</taxon>
    </lineage>
</organism>
<gene>
    <name evidence="1" type="ORF">OWV82_014984</name>
</gene>
<evidence type="ECO:0000313" key="1">
    <source>
        <dbReference type="EMBL" id="KAJ4712805.1"/>
    </source>
</evidence>
<evidence type="ECO:0000313" key="2">
    <source>
        <dbReference type="Proteomes" id="UP001164539"/>
    </source>
</evidence>
<proteinExistence type="predicted"/>
<comment type="caution">
    <text evidence="1">The sequence shown here is derived from an EMBL/GenBank/DDBJ whole genome shotgun (WGS) entry which is preliminary data.</text>
</comment>
<name>A0ACC1XNJ4_MELAZ</name>
<reference evidence="1 2" key="1">
    <citation type="journal article" date="2023" name="Science">
        <title>Complex scaffold remodeling in plant triterpene biosynthesis.</title>
        <authorList>
            <person name="De La Pena R."/>
            <person name="Hodgson H."/>
            <person name="Liu J.C."/>
            <person name="Stephenson M.J."/>
            <person name="Martin A.C."/>
            <person name="Owen C."/>
            <person name="Harkess A."/>
            <person name="Leebens-Mack J."/>
            <person name="Jimenez L.E."/>
            <person name="Osbourn A."/>
            <person name="Sattely E.S."/>
        </authorList>
    </citation>
    <scope>NUCLEOTIDE SEQUENCE [LARGE SCALE GENOMIC DNA]</scope>
    <source>
        <strain evidence="2">cv. JPN11</strain>
        <tissue evidence="1">Leaf</tissue>
    </source>
</reference>
<protein>
    <submittedName>
        <fullName evidence="1">DUF4283 domain protein</fullName>
    </submittedName>
</protein>
<accession>A0ACC1XNJ4</accession>